<gene>
    <name evidence="1" type="ORF">O1611_g9837</name>
</gene>
<protein>
    <submittedName>
        <fullName evidence="1">Uncharacterized protein</fullName>
    </submittedName>
</protein>
<organism evidence="1 2">
    <name type="scientific">Lasiodiplodia mahajangana</name>
    <dbReference type="NCBI Taxonomy" id="1108764"/>
    <lineage>
        <taxon>Eukaryota</taxon>
        <taxon>Fungi</taxon>
        <taxon>Dikarya</taxon>
        <taxon>Ascomycota</taxon>
        <taxon>Pezizomycotina</taxon>
        <taxon>Dothideomycetes</taxon>
        <taxon>Dothideomycetes incertae sedis</taxon>
        <taxon>Botryosphaeriales</taxon>
        <taxon>Botryosphaeriaceae</taxon>
        <taxon>Lasiodiplodia</taxon>
    </lineage>
</organism>
<name>A0ACC2J4S4_9PEZI</name>
<comment type="caution">
    <text evidence="1">The sequence shown here is derived from an EMBL/GenBank/DDBJ whole genome shotgun (WGS) entry which is preliminary data.</text>
</comment>
<evidence type="ECO:0000313" key="2">
    <source>
        <dbReference type="Proteomes" id="UP001153332"/>
    </source>
</evidence>
<dbReference type="Proteomes" id="UP001153332">
    <property type="component" value="Unassembled WGS sequence"/>
</dbReference>
<sequence length="142" mass="14896">MVSSTTRTGRVGQEVVVESPFTCDYGYNITIGSNVMIGRNCTILDPVEINIGDNCIIGPNVTLLGVSNIVTDLKKRMGSKSPQIGGHIIIDEEVCIGAGAIIQHGIRIGRGASISPGAVVVKDVPRYTVVAGNPAEVKSILH</sequence>
<keyword evidence="2" id="KW-1185">Reference proteome</keyword>
<accession>A0ACC2J4S4</accession>
<reference evidence="1" key="1">
    <citation type="submission" date="2022-12" db="EMBL/GenBank/DDBJ databases">
        <title>Genome Sequence of Lasiodiplodia mahajangana.</title>
        <authorList>
            <person name="Buettner E."/>
        </authorList>
    </citation>
    <scope>NUCLEOTIDE SEQUENCE</scope>
    <source>
        <strain evidence="1">VT137</strain>
    </source>
</reference>
<proteinExistence type="predicted"/>
<evidence type="ECO:0000313" key="1">
    <source>
        <dbReference type="EMBL" id="KAJ8122444.1"/>
    </source>
</evidence>
<dbReference type="EMBL" id="JAPUUL010003562">
    <property type="protein sequence ID" value="KAJ8122444.1"/>
    <property type="molecule type" value="Genomic_DNA"/>
</dbReference>